<feature type="domain" description="KAP NTPase" evidence="2">
    <location>
        <begin position="45"/>
        <end position="317"/>
    </location>
</feature>
<proteinExistence type="predicted"/>
<dbReference type="InterPro" id="IPR011646">
    <property type="entry name" value="KAP_P-loop"/>
</dbReference>
<dbReference type="PANTHER" id="PTHR22674:SF6">
    <property type="entry name" value="NTPASE KAP FAMILY P-LOOP DOMAIN-CONTAINING PROTEIN 1"/>
    <property type="match status" value="1"/>
</dbReference>
<evidence type="ECO:0000313" key="4">
    <source>
        <dbReference type="Proteomes" id="UP000199147"/>
    </source>
</evidence>
<dbReference type="AlphaFoldDB" id="A0A0H5RWC1"/>
<dbReference type="EMBL" id="CWKH01000003">
    <property type="protein sequence ID" value="CRZ18415.1"/>
    <property type="molecule type" value="Genomic_DNA"/>
</dbReference>
<dbReference type="InterPro" id="IPR027417">
    <property type="entry name" value="P-loop_NTPase"/>
</dbReference>
<feature type="compositionally biased region" description="Basic and acidic residues" evidence="1">
    <location>
        <begin position="1"/>
        <end position="15"/>
    </location>
</feature>
<dbReference type="RefSeq" id="WP_090517949.1">
    <property type="nucleotide sequence ID" value="NZ_CWKH01000003.1"/>
</dbReference>
<dbReference type="OrthoDB" id="88903at2"/>
<evidence type="ECO:0000256" key="1">
    <source>
        <dbReference type="SAM" id="MobiDB-lite"/>
    </source>
</evidence>
<dbReference type="Proteomes" id="UP000199147">
    <property type="component" value="Unassembled WGS sequence"/>
</dbReference>
<dbReference type="SUPFAM" id="SSF52540">
    <property type="entry name" value="P-loop containing nucleoside triphosphate hydrolases"/>
    <property type="match status" value="1"/>
</dbReference>
<feature type="compositionally biased region" description="Acidic residues" evidence="1">
    <location>
        <begin position="33"/>
        <end position="42"/>
    </location>
</feature>
<dbReference type="PANTHER" id="PTHR22674">
    <property type="entry name" value="NTPASE, KAP FAMILY P-LOOP DOMAIN-CONTAINING 1"/>
    <property type="match status" value="1"/>
</dbReference>
<gene>
    <name evidence="3" type="ORF">BN2156_05316</name>
</gene>
<dbReference type="Gene3D" id="3.40.50.300">
    <property type="entry name" value="P-loop containing nucleotide triphosphate hydrolases"/>
    <property type="match status" value="1"/>
</dbReference>
<accession>A0A0H5RWC1</accession>
<name>A0A0H5RWC1_9MYCO</name>
<evidence type="ECO:0000259" key="2">
    <source>
        <dbReference type="Pfam" id="PF07693"/>
    </source>
</evidence>
<evidence type="ECO:0000313" key="3">
    <source>
        <dbReference type="EMBL" id="CRZ18415.1"/>
    </source>
</evidence>
<organism evidence="3 4">
    <name type="scientific">Mycolicibacterium neworleansense</name>
    <dbReference type="NCBI Taxonomy" id="146018"/>
    <lineage>
        <taxon>Bacteria</taxon>
        <taxon>Bacillati</taxon>
        <taxon>Actinomycetota</taxon>
        <taxon>Actinomycetes</taxon>
        <taxon>Mycobacteriales</taxon>
        <taxon>Mycobacteriaceae</taxon>
        <taxon>Mycolicibacterium</taxon>
    </lineage>
</organism>
<feature type="region of interest" description="Disordered" evidence="1">
    <location>
        <begin position="1"/>
        <end position="42"/>
    </location>
</feature>
<keyword evidence="4" id="KW-1185">Reference proteome</keyword>
<dbReference type="InterPro" id="IPR052754">
    <property type="entry name" value="NTPase_KAP_P-loop"/>
</dbReference>
<protein>
    <submittedName>
        <fullName evidence="3">KAP family P-loop domain protein</fullName>
    </submittedName>
</protein>
<dbReference type="Pfam" id="PF07693">
    <property type="entry name" value="KAP_NTPase"/>
    <property type="match status" value="1"/>
</dbReference>
<sequence length="714" mass="79741">MADWRFWRSSEKESAPVDSDIADPPAEPLWTDDAIESDEEDGLDRKPFAGMVAERIDACVPGQKSTVFGLVGPWGSGKTSLINFVRDRLGNDWKIAIFSPWASDTVAGLQSEFLAAVDSLLEGDDERSRNARKAFRKYAGVCAQLLKAVPQAGAGLGGAAEKALEITNPPWHKQFKEVSNVLETLGSRVLIIADDIDRLDAEELLSLLKVVRLLGRFPNVHYLIAYDQSTVESLLKSKGLATRSTAFMEKIVQYPFEVPPIAGIIQRRLLSRTIVELIERLDIRLDPVQAERLSEYIAVLGPALVTPRAQIRFKEQLLAFGGMLNFREVDVADFVALSFLRVFYHNIYDRIPTWKNALQSGKDITDYFKETEITDEQWIERIRPLVNGDDDAALVKHILGGLFKGIRSTMLYPKEHKLALADDTYFQRYFLFGIAEDDVEDQLIESALNNIMFGDGESVDVKHYRDILDGPDNQRAALAYEKSERRRSDDPLGADLNLVRFLFERLNARPEEAPSFDSAQRVLWRWVEEEAVKALQSKMIDVIDLRAELSQEDVLALAFRILRDARIPNEAKVDALGDLNAYYRDCLTNDLTAVLDSGLDFNSIVFVIAVLSPDNNFHEFGENLLSIGDIDLLSRVTTAMVVENQWRGSDGLSPELAFNGETLIRLFANDAIVQLAGRLPVAPPVGSISNADTSPENKAYFAHASVKSMAATLT</sequence>
<reference evidence="4" key="1">
    <citation type="submission" date="2015-07" db="EMBL/GenBank/DDBJ databases">
        <authorList>
            <person name="Urmite Genomes"/>
        </authorList>
    </citation>
    <scope>NUCLEOTIDE SEQUENCE [LARGE SCALE GENOMIC DNA]</scope>
    <source>
        <strain evidence="4">type strain: ATCC 49404</strain>
    </source>
</reference>
<dbReference type="STRING" id="146018.BN2156_05316"/>